<accession>A0AAZ1XCL8</accession>
<dbReference type="Proteomes" id="UP000472276">
    <property type="component" value="Unassembled WGS sequence"/>
</dbReference>
<evidence type="ECO:0000313" key="3">
    <source>
        <dbReference type="Proteomes" id="UP000472276"/>
    </source>
</evidence>
<reference evidence="3" key="1">
    <citation type="submission" date="2020-03" db="EMBL/GenBank/DDBJ databases">
        <title>Evolution of repeat sequences and sex chromosomes of tilapia species revealed by chromosome-level genomes.</title>
        <authorList>
            <person name="Xu L."/>
            <person name="Tao W."/>
            <person name="Wang D."/>
            <person name="Zhou Q."/>
        </authorList>
    </citation>
    <scope>NUCLEOTIDE SEQUENCE [LARGE SCALE GENOMIC DNA]</scope>
    <source>
        <strain evidence="3">Israel</strain>
    </source>
</reference>
<organism evidence="2 3">
    <name type="scientific">Oreochromis aureus</name>
    <name type="common">Israeli tilapia</name>
    <name type="synonym">Chromis aureus</name>
    <dbReference type="NCBI Taxonomy" id="47969"/>
    <lineage>
        <taxon>Eukaryota</taxon>
        <taxon>Metazoa</taxon>
        <taxon>Chordata</taxon>
        <taxon>Craniata</taxon>
        <taxon>Vertebrata</taxon>
        <taxon>Euteleostomi</taxon>
        <taxon>Actinopterygii</taxon>
        <taxon>Neopterygii</taxon>
        <taxon>Teleostei</taxon>
        <taxon>Neoteleostei</taxon>
        <taxon>Acanthomorphata</taxon>
        <taxon>Ovalentaria</taxon>
        <taxon>Cichlomorphae</taxon>
        <taxon>Cichliformes</taxon>
        <taxon>Cichlidae</taxon>
        <taxon>African cichlids</taxon>
        <taxon>Pseudocrenilabrinae</taxon>
        <taxon>Oreochromini</taxon>
        <taxon>Oreochromis</taxon>
    </lineage>
</organism>
<protein>
    <submittedName>
        <fullName evidence="2">Uncharacterized protein</fullName>
    </submittedName>
</protein>
<reference evidence="2" key="3">
    <citation type="submission" date="2025-09" db="UniProtKB">
        <authorList>
            <consortium name="Ensembl"/>
        </authorList>
    </citation>
    <scope>IDENTIFICATION</scope>
</reference>
<dbReference type="Ensembl" id="ENSOABT00000066336.1">
    <property type="protein sequence ID" value="ENSOABP00000065408.1"/>
    <property type="gene ID" value="ENSOABG00000031863.1"/>
</dbReference>
<feature type="region of interest" description="Disordered" evidence="1">
    <location>
        <begin position="1"/>
        <end position="84"/>
    </location>
</feature>
<name>A0AAZ1XCL8_OREAU</name>
<keyword evidence="3" id="KW-1185">Reference proteome</keyword>
<proteinExistence type="predicted"/>
<reference evidence="2" key="2">
    <citation type="submission" date="2025-08" db="UniProtKB">
        <authorList>
            <consortium name="Ensembl"/>
        </authorList>
    </citation>
    <scope>IDENTIFICATION</scope>
</reference>
<sequence length="155" mass="17674">MNLTNYGRKWVTRHSEARHSEARHSEARHSEARHSEARHSEACHSEARHSEARHSEAHHSEAHHSEARFTTSWTGRKPQHQNRHLQTVGCPTVSLWNDLTKAPPPSLLKPCGLWKSATLNKLDQFCQEERANISWNLSRSLLKASAHGRGLCLCL</sequence>
<feature type="compositionally biased region" description="Basic and acidic residues" evidence="1">
    <location>
        <begin position="13"/>
        <end position="67"/>
    </location>
</feature>
<evidence type="ECO:0000256" key="1">
    <source>
        <dbReference type="SAM" id="MobiDB-lite"/>
    </source>
</evidence>
<dbReference type="AlphaFoldDB" id="A0AAZ1XCL8"/>
<evidence type="ECO:0000313" key="2">
    <source>
        <dbReference type="Ensembl" id="ENSOABP00000065408.1"/>
    </source>
</evidence>